<accession>A0ABY8U0D0</accession>
<protein>
    <recommendedName>
        <fullName evidence="3">Glycosyltransferase family 92 protein</fullName>
    </recommendedName>
</protein>
<evidence type="ECO:0008006" key="3">
    <source>
        <dbReference type="Google" id="ProtNLM"/>
    </source>
</evidence>
<sequence>MQHLQHHKRLGLAGSIVVVTPHAAESLMQSRGIRRAVQRRELVLLQWDDGLEPRASHFMQIPANNLLRLAAWGSSIRLGFWDLDEYLVLPRHNSIQQEMHTGCLKGVLSAMPEAIIPSTWVSAPSWDAGAELHGWMAYGHWAAAVQAMGYVGWNYAFCSGVCKVLVDPNTDMLFQVHGHARTPRDVGPSKEVPRSCAYLLHFYQLWQLRQPELMKRVAGSPGTPLQIGEVLPAMVQRMAELPAAPAATPDSSRAAGL</sequence>
<gene>
    <name evidence="1" type="ORF">OEZ85_003283</name>
</gene>
<name>A0ABY8U0D0_TETOB</name>
<evidence type="ECO:0000313" key="2">
    <source>
        <dbReference type="Proteomes" id="UP001244341"/>
    </source>
</evidence>
<dbReference type="EMBL" id="CP126212">
    <property type="protein sequence ID" value="WIA14800.1"/>
    <property type="molecule type" value="Genomic_DNA"/>
</dbReference>
<keyword evidence="2" id="KW-1185">Reference proteome</keyword>
<proteinExistence type="predicted"/>
<reference evidence="1 2" key="1">
    <citation type="submission" date="2023-05" db="EMBL/GenBank/DDBJ databases">
        <title>A 100% complete, gapless, phased diploid assembly of the Scenedesmus obliquus UTEX 3031 genome.</title>
        <authorList>
            <person name="Biondi T.C."/>
            <person name="Hanschen E.R."/>
            <person name="Kwon T."/>
            <person name="Eng W."/>
            <person name="Kruse C.P.S."/>
            <person name="Koehler S.I."/>
            <person name="Kunde Y."/>
            <person name="Gleasner C.D."/>
            <person name="You Mak K.T."/>
            <person name="Polle J."/>
            <person name="Hovde B.T."/>
            <person name="Starkenburg S.R."/>
        </authorList>
    </citation>
    <scope>NUCLEOTIDE SEQUENCE [LARGE SCALE GENOMIC DNA]</scope>
    <source>
        <strain evidence="1 2">DOE0152z</strain>
    </source>
</reference>
<evidence type="ECO:0000313" key="1">
    <source>
        <dbReference type="EMBL" id="WIA14800.1"/>
    </source>
</evidence>
<dbReference type="Proteomes" id="UP001244341">
    <property type="component" value="Chromosome 5b"/>
</dbReference>
<organism evidence="1 2">
    <name type="scientific">Tetradesmus obliquus</name>
    <name type="common">Green alga</name>
    <name type="synonym">Acutodesmus obliquus</name>
    <dbReference type="NCBI Taxonomy" id="3088"/>
    <lineage>
        <taxon>Eukaryota</taxon>
        <taxon>Viridiplantae</taxon>
        <taxon>Chlorophyta</taxon>
        <taxon>core chlorophytes</taxon>
        <taxon>Chlorophyceae</taxon>
        <taxon>CS clade</taxon>
        <taxon>Sphaeropleales</taxon>
        <taxon>Scenedesmaceae</taxon>
        <taxon>Tetradesmus</taxon>
    </lineage>
</organism>